<sequence length="180" mass="19825">MRKLFKATLRAVAGAAVALSMAPVAQAQDDENRIRIIGSYARVGLSTDDHDFQLLGKVDTGADSTSIDAREIEEFERDDQEWVRFQVPLGEDDERMELELPVVDTVTIVGAGDEDSERLVVEMDLCVGDVRLPTEVNLVSRDGLDYRLLVGREYLVRGGFLVNPAQSDDVRPLCGADGED</sequence>
<dbReference type="PANTHER" id="PTHR38037">
    <property type="entry name" value="ZN_PROTEASE DOMAIN-CONTAINING PROTEIN"/>
    <property type="match status" value="1"/>
</dbReference>
<dbReference type="Proteomes" id="UP000642488">
    <property type="component" value="Unassembled WGS sequence"/>
</dbReference>
<keyword evidence="4" id="KW-1185">Reference proteome</keyword>
<dbReference type="GO" id="GO:0008233">
    <property type="term" value="F:peptidase activity"/>
    <property type="evidence" value="ECO:0007669"/>
    <property type="project" value="UniProtKB-KW"/>
</dbReference>
<proteinExistence type="predicted"/>
<comment type="caution">
    <text evidence="3">The sequence shown here is derived from an EMBL/GenBank/DDBJ whole genome shotgun (WGS) entry which is preliminary data.</text>
</comment>
<protein>
    <submittedName>
        <fullName evidence="3">ATP-dependent zinc protease</fullName>
    </submittedName>
</protein>
<reference evidence="3" key="1">
    <citation type="submission" date="2020-12" db="EMBL/GenBank/DDBJ databases">
        <title>Bacterial taxonomy.</title>
        <authorList>
            <person name="Pan X."/>
        </authorList>
    </citation>
    <scope>NUCLEOTIDE SEQUENCE</scope>
    <source>
        <strain evidence="3">KCTC 52957</strain>
    </source>
</reference>
<dbReference type="PANTHER" id="PTHR38037:SF2">
    <property type="entry name" value="ATP-DEPENDENT ZINC PROTEASE DOMAIN-CONTAINING PROTEIN-RELATED"/>
    <property type="match status" value="1"/>
</dbReference>
<dbReference type="InterPro" id="IPR021109">
    <property type="entry name" value="Peptidase_aspartic_dom_sf"/>
</dbReference>
<evidence type="ECO:0000256" key="1">
    <source>
        <dbReference type="SAM" id="SignalP"/>
    </source>
</evidence>
<keyword evidence="3" id="KW-0645">Protease</keyword>
<dbReference type="EMBL" id="JAEKPD010000007">
    <property type="protein sequence ID" value="MBJ3762522.1"/>
    <property type="molecule type" value="Genomic_DNA"/>
</dbReference>
<dbReference type="InterPro" id="IPR008503">
    <property type="entry name" value="Asp_endopeptidase"/>
</dbReference>
<evidence type="ECO:0000259" key="2">
    <source>
        <dbReference type="Pfam" id="PF05618"/>
    </source>
</evidence>
<name>A0A934IG62_9RHOB</name>
<feature type="chain" id="PRO_5037681265" evidence="1">
    <location>
        <begin position="28"/>
        <end position="180"/>
    </location>
</feature>
<gene>
    <name evidence="3" type="ORF">ILP92_07170</name>
</gene>
<dbReference type="Gene3D" id="2.40.70.10">
    <property type="entry name" value="Acid Proteases"/>
    <property type="match status" value="1"/>
</dbReference>
<accession>A0A934IG62</accession>
<keyword evidence="3" id="KW-0378">Hydrolase</keyword>
<evidence type="ECO:0000313" key="3">
    <source>
        <dbReference type="EMBL" id="MBJ3762522.1"/>
    </source>
</evidence>
<keyword evidence="1" id="KW-0732">Signal</keyword>
<dbReference type="GO" id="GO:0006508">
    <property type="term" value="P:proteolysis"/>
    <property type="evidence" value="ECO:0007669"/>
    <property type="project" value="UniProtKB-KW"/>
</dbReference>
<organism evidence="3 4">
    <name type="scientific">Palleronia pontilimi</name>
    <dbReference type="NCBI Taxonomy" id="1964209"/>
    <lineage>
        <taxon>Bacteria</taxon>
        <taxon>Pseudomonadati</taxon>
        <taxon>Pseudomonadota</taxon>
        <taxon>Alphaproteobacteria</taxon>
        <taxon>Rhodobacterales</taxon>
        <taxon>Roseobacteraceae</taxon>
        <taxon>Palleronia</taxon>
    </lineage>
</organism>
<feature type="domain" description="Retropepsin-like aspartic endopeptidase" evidence="2">
    <location>
        <begin position="48"/>
        <end position="166"/>
    </location>
</feature>
<evidence type="ECO:0000313" key="4">
    <source>
        <dbReference type="Proteomes" id="UP000642488"/>
    </source>
</evidence>
<feature type="signal peptide" evidence="1">
    <location>
        <begin position="1"/>
        <end position="27"/>
    </location>
</feature>
<dbReference type="RefSeq" id="WP_198915702.1">
    <property type="nucleotide sequence ID" value="NZ_JAEKPD010000007.1"/>
</dbReference>
<dbReference type="AlphaFoldDB" id="A0A934IG62"/>
<dbReference type="Pfam" id="PF05618">
    <property type="entry name" value="Zn_protease"/>
    <property type="match status" value="1"/>
</dbReference>
<dbReference type="SUPFAM" id="SSF50630">
    <property type="entry name" value="Acid proteases"/>
    <property type="match status" value="1"/>
</dbReference>